<sequence length="257" mass="27965">MWLQALLFDLDGTLADTEAEGHRPAYNSAFKDLGLTWKWGPRLYRKLLSLPGGRERVRHYVESYDPERGDQSVDELVDAVHTAKSRHYARRLAKGKIPLRPGVRRLIEQAKAMGVKVAIVTNASHASIEPFLSHAMGPDLVDKVDLVIGSEEAPAKKPAPDLYLMALERLGVSADRSLAIEDSDVGLQAARAAGLTTLVTVNSNTRSQVFDEAVLVVDSLGEADRPVEVLNSLGADAGCHVIDVPFLNQLIEPEADA</sequence>
<dbReference type="Gene3D" id="1.10.150.240">
    <property type="entry name" value="Putative phosphatase, domain 2"/>
    <property type="match status" value="1"/>
</dbReference>
<evidence type="ECO:0000313" key="1">
    <source>
        <dbReference type="EMBL" id="PWN56786.1"/>
    </source>
</evidence>
<dbReference type="RefSeq" id="WP_109719384.1">
    <property type="nucleotide sequence ID" value="NZ_QEQK01000004.1"/>
</dbReference>
<dbReference type="Pfam" id="PF00702">
    <property type="entry name" value="Hydrolase"/>
    <property type="match status" value="1"/>
</dbReference>
<dbReference type="GO" id="GO:0016787">
    <property type="term" value="F:hydrolase activity"/>
    <property type="evidence" value="ECO:0007669"/>
    <property type="project" value="InterPro"/>
</dbReference>
<dbReference type="NCBIfam" id="TIGR01509">
    <property type="entry name" value="HAD-SF-IA-v3"/>
    <property type="match status" value="1"/>
</dbReference>
<dbReference type="Proteomes" id="UP000251800">
    <property type="component" value="Unassembled WGS sequence"/>
</dbReference>
<dbReference type="InterPro" id="IPR036412">
    <property type="entry name" value="HAD-like_sf"/>
</dbReference>
<dbReference type="InterPro" id="IPR023214">
    <property type="entry name" value="HAD_sf"/>
</dbReference>
<dbReference type="Gene3D" id="3.40.50.1000">
    <property type="entry name" value="HAD superfamily/HAD-like"/>
    <property type="match status" value="1"/>
</dbReference>
<dbReference type="PRINTS" id="PR00413">
    <property type="entry name" value="HADHALOGNASE"/>
</dbReference>
<dbReference type="InterPro" id="IPR006439">
    <property type="entry name" value="HAD-SF_hydro_IA"/>
</dbReference>
<dbReference type="OrthoDB" id="9782449at2"/>
<dbReference type="SUPFAM" id="SSF56784">
    <property type="entry name" value="HAD-like"/>
    <property type="match status" value="1"/>
</dbReference>
<dbReference type="PANTHER" id="PTHR42896:SF2">
    <property type="entry name" value="CBBY-LIKE PROTEIN"/>
    <property type="match status" value="1"/>
</dbReference>
<keyword evidence="2" id="KW-1185">Reference proteome</keyword>
<organism evidence="1 2">
    <name type="scientific">Abyssibacter profundi</name>
    <dbReference type="NCBI Taxonomy" id="2182787"/>
    <lineage>
        <taxon>Bacteria</taxon>
        <taxon>Pseudomonadati</taxon>
        <taxon>Pseudomonadota</taxon>
        <taxon>Gammaproteobacteria</taxon>
        <taxon>Chromatiales</taxon>
        <taxon>Oceanococcaceae</taxon>
        <taxon>Abyssibacter</taxon>
    </lineage>
</organism>
<gene>
    <name evidence="1" type="ORF">DEH80_05000</name>
</gene>
<protein>
    <submittedName>
        <fullName evidence="1">Haloacid dehalogenase</fullName>
    </submittedName>
</protein>
<comment type="caution">
    <text evidence="1">The sequence shown here is derived from an EMBL/GenBank/DDBJ whole genome shotgun (WGS) entry which is preliminary data.</text>
</comment>
<name>A0A363UMY1_9GAMM</name>
<accession>A0A363UMY1</accession>
<dbReference type="PANTHER" id="PTHR42896">
    <property type="entry name" value="XYLULOSE-1,5-BISPHOSPHATE (XUBP) PHOSPHATASE"/>
    <property type="match status" value="1"/>
</dbReference>
<dbReference type="SFLD" id="SFLDG01129">
    <property type="entry name" value="C1.5:_HAD__Beta-PGM__Phosphata"/>
    <property type="match status" value="1"/>
</dbReference>
<dbReference type="SFLD" id="SFLDS00003">
    <property type="entry name" value="Haloacid_Dehalogenase"/>
    <property type="match status" value="1"/>
</dbReference>
<dbReference type="EMBL" id="QEQK01000004">
    <property type="protein sequence ID" value="PWN56786.1"/>
    <property type="molecule type" value="Genomic_DNA"/>
</dbReference>
<proteinExistence type="predicted"/>
<dbReference type="InterPro" id="IPR023198">
    <property type="entry name" value="PGP-like_dom2"/>
</dbReference>
<evidence type="ECO:0000313" key="2">
    <source>
        <dbReference type="Proteomes" id="UP000251800"/>
    </source>
</evidence>
<dbReference type="InterPro" id="IPR044999">
    <property type="entry name" value="CbbY-like"/>
</dbReference>
<dbReference type="AlphaFoldDB" id="A0A363UMY1"/>
<reference evidence="1 2" key="1">
    <citation type="submission" date="2018-05" db="EMBL/GenBank/DDBJ databases">
        <title>Abyssibacter profundi OUC007T gen. nov., sp. nov, a marine bacterium isolated from seawater of the Mariana Trench.</title>
        <authorList>
            <person name="Zhou S."/>
        </authorList>
    </citation>
    <scope>NUCLEOTIDE SEQUENCE [LARGE SCALE GENOMIC DNA]</scope>
    <source>
        <strain evidence="1 2">OUC007</strain>
    </source>
</reference>